<dbReference type="Proteomes" id="UP001172102">
    <property type="component" value="Unassembled WGS sequence"/>
</dbReference>
<feature type="region of interest" description="Disordered" evidence="1">
    <location>
        <begin position="193"/>
        <end position="215"/>
    </location>
</feature>
<sequence>MSWDRTETMSISNISHAVAPNPCTNALFQPPIYSISNVSVVKSFVGDYGSFRGIFDFSVRDAANNYSLNCSWGRGEARGYGSHPDQWGWMNCVDPVTGTVPPIESRITTLLNLDSPALLANKSLQSPARIAQYWYCDIVGGAYPEAFQARADIFLDVVCPGVGTRDTAVSCNITSQPVTIKAQWIPRGTLFPGTPRLERRPTTPPTSRGIDPPPSRDCTDVSFTYPDWTLNDFTYKQPVSWDNPAATASLNLSLTSRATGSRVRCRWGADAGVTEWWPIVSDFTMIPLCTAEVPDPLHSNGVFLVRFNTVGKMLHLEQSWELTAHLRRTNFTAQSSTPDLYEISVPLYCSSGICTADTPYKIKGRLTSPVQLSPAPLPPPLGASTPNCLWTSQRTGSLDSPLRLSHFLWQATTIRTTTHYPGPYDPAVGEPSPYNRTLQVELKNGANNVTASCAFADAALDGETDKWWPCFRDRASQDEHVPLLRRTVETWVQFSAKTGQLRANQTWYCLPDGGATPYKITAQARTPTPSGGSLSSLVCGEGNNTWSAAPCPRVIFGPSGESCDYTYRARWCTLGDRDGNANYWLGPLVVPTENVDVVRLPAGDLTEPEPTSEVWSCTAASLGRGPVTWALQQSDWFDFFAQTDWFGVLGNRQDVLSTMFQFNLNSSVFAGFPPTKLSKDGVVRELGITQETAGWTLTPWVRTFDPTRVYTDQTEYWDISNPGWKFYNALAWSLRLDISTGYMELNHSWYCDDKDPERPIVFNGTWNGHVPLACDYGFPGPRTGDVTRQGVTCRLTGGKKEFVVRPTVTHTVLESKIPYRVPHWCCS</sequence>
<reference evidence="2" key="1">
    <citation type="submission" date="2023-06" db="EMBL/GenBank/DDBJ databases">
        <title>Genome-scale phylogeny and comparative genomics of the fungal order Sordariales.</title>
        <authorList>
            <consortium name="Lawrence Berkeley National Laboratory"/>
            <person name="Hensen N."/>
            <person name="Bonometti L."/>
            <person name="Westerberg I."/>
            <person name="Brannstrom I.O."/>
            <person name="Guillou S."/>
            <person name="Cros-Aarteil S."/>
            <person name="Calhoun S."/>
            <person name="Haridas S."/>
            <person name="Kuo A."/>
            <person name="Mondo S."/>
            <person name="Pangilinan J."/>
            <person name="Riley R."/>
            <person name="Labutti K."/>
            <person name="Andreopoulos B."/>
            <person name="Lipzen A."/>
            <person name="Chen C."/>
            <person name="Yanf M."/>
            <person name="Daum C."/>
            <person name="Ng V."/>
            <person name="Clum A."/>
            <person name="Steindorff A."/>
            <person name="Ohm R."/>
            <person name="Martin F."/>
            <person name="Silar P."/>
            <person name="Natvig D."/>
            <person name="Lalanne C."/>
            <person name="Gautier V."/>
            <person name="Ament-Velasquez S.L."/>
            <person name="Kruys A."/>
            <person name="Hutchinson M.I."/>
            <person name="Powell A.J."/>
            <person name="Barry K."/>
            <person name="Miller A.N."/>
            <person name="Grigoriev I.V."/>
            <person name="Debuchy R."/>
            <person name="Gladieux P."/>
            <person name="Thoren M.H."/>
            <person name="Johannesson H."/>
        </authorList>
    </citation>
    <scope>NUCLEOTIDE SEQUENCE</scope>
    <source>
        <strain evidence="2">SMH4607-1</strain>
    </source>
</reference>
<evidence type="ECO:0000313" key="2">
    <source>
        <dbReference type="EMBL" id="KAK0726001.1"/>
    </source>
</evidence>
<evidence type="ECO:0000256" key="1">
    <source>
        <dbReference type="SAM" id="MobiDB-lite"/>
    </source>
</evidence>
<keyword evidence="3" id="KW-1185">Reference proteome</keyword>
<name>A0AA40B1N9_9PEZI</name>
<comment type="caution">
    <text evidence="2">The sequence shown here is derived from an EMBL/GenBank/DDBJ whole genome shotgun (WGS) entry which is preliminary data.</text>
</comment>
<dbReference type="AlphaFoldDB" id="A0AA40B1N9"/>
<protein>
    <submittedName>
        <fullName evidence="2">Uncharacterized protein</fullName>
    </submittedName>
</protein>
<proteinExistence type="predicted"/>
<evidence type="ECO:0000313" key="3">
    <source>
        <dbReference type="Proteomes" id="UP001172102"/>
    </source>
</evidence>
<dbReference type="EMBL" id="JAUKUA010000002">
    <property type="protein sequence ID" value="KAK0726001.1"/>
    <property type="molecule type" value="Genomic_DNA"/>
</dbReference>
<organism evidence="2 3">
    <name type="scientific">Lasiosphaeris hirsuta</name>
    <dbReference type="NCBI Taxonomy" id="260670"/>
    <lineage>
        <taxon>Eukaryota</taxon>
        <taxon>Fungi</taxon>
        <taxon>Dikarya</taxon>
        <taxon>Ascomycota</taxon>
        <taxon>Pezizomycotina</taxon>
        <taxon>Sordariomycetes</taxon>
        <taxon>Sordariomycetidae</taxon>
        <taxon>Sordariales</taxon>
        <taxon>Lasiosphaeriaceae</taxon>
        <taxon>Lasiosphaeris</taxon>
    </lineage>
</organism>
<accession>A0AA40B1N9</accession>
<gene>
    <name evidence="2" type="ORF">B0H67DRAFT_551424</name>
</gene>